<sequence length="376" mass="42089">MQKQSHFIFLILFPIILFSQNEVCFEIEDNPNPNHPAFSIFSKYVNVLGIIHIYAESNISDEKVLHVAAVAAELLDNDEDGNVDDPLIEASLIELNTIMPVFQSENGNSIDTFFDNLEDDGCLGAVLFRNEIDPSQPGHWGDDATVEEVLHTINSCGHVEVYPSLYALEPNSSYLTEAMDLARGGQFINIPDPYPDEAWYHYDDWTCEYDCMAMEYLYWCIVTNMGILADAQTCAGIANEWEPCTPELFESTDTLMFNLVTNPENMLPQLAPDGNYCPANVGIAKYTNPVSFSILSNYPNPFNPTTTIQFSVNTRTIASLGIYDISGKLVETLVRGDFEAGEHEVIWNAFNHSSGIYFVELTSGKNRSVQKLVLLK</sequence>
<name>A0A381TTD5_9ZZZZ</name>
<proteinExistence type="predicted"/>
<dbReference type="Gene3D" id="2.60.40.4070">
    <property type="match status" value="1"/>
</dbReference>
<evidence type="ECO:0000313" key="2">
    <source>
        <dbReference type="EMBL" id="SVA18741.1"/>
    </source>
</evidence>
<reference evidence="2" key="1">
    <citation type="submission" date="2018-05" db="EMBL/GenBank/DDBJ databases">
        <authorList>
            <person name="Lanie J.A."/>
            <person name="Ng W.-L."/>
            <person name="Kazmierczak K.M."/>
            <person name="Andrzejewski T.M."/>
            <person name="Davidsen T.M."/>
            <person name="Wayne K.J."/>
            <person name="Tettelin H."/>
            <person name="Glass J.I."/>
            <person name="Rusch D."/>
            <person name="Podicherti R."/>
            <person name="Tsui H.-C.T."/>
            <person name="Winkler M.E."/>
        </authorList>
    </citation>
    <scope>NUCLEOTIDE SEQUENCE</scope>
</reference>
<feature type="domain" description="Secretion system C-terminal sorting" evidence="1">
    <location>
        <begin position="298"/>
        <end position="373"/>
    </location>
</feature>
<evidence type="ECO:0000259" key="1">
    <source>
        <dbReference type="Pfam" id="PF18962"/>
    </source>
</evidence>
<organism evidence="2">
    <name type="scientific">marine metagenome</name>
    <dbReference type="NCBI Taxonomy" id="408172"/>
    <lineage>
        <taxon>unclassified sequences</taxon>
        <taxon>metagenomes</taxon>
        <taxon>ecological metagenomes</taxon>
    </lineage>
</organism>
<dbReference type="AlphaFoldDB" id="A0A381TTD5"/>
<gene>
    <name evidence="2" type="ORF">METZ01_LOCUS71595</name>
</gene>
<protein>
    <recommendedName>
        <fullName evidence="1">Secretion system C-terminal sorting domain-containing protein</fullName>
    </recommendedName>
</protein>
<accession>A0A381TTD5</accession>
<dbReference type="InterPro" id="IPR026444">
    <property type="entry name" value="Secre_tail"/>
</dbReference>
<dbReference type="EMBL" id="UINC01005054">
    <property type="protein sequence ID" value="SVA18741.1"/>
    <property type="molecule type" value="Genomic_DNA"/>
</dbReference>
<dbReference type="Pfam" id="PF18962">
    <property type="entry name" value="Por_Secre_tail"/>
    <property type="match status" value="1"/>
</dbReference>
<dbReference type="NCBIfam" id="TIGR04183">
    <property type="entry name" value="Por_Secre_tail"/>
    <property type="match status" value="1"/>
</dbReference>